<evidence type="ECO:0000313" key="5">
    <source>
        <dbReference type="EMBL" id="KAK3331861.1"/>
    </source>
</evidence>
<organism evidence="5 6">
    <name type="scientific">Cercophora scortea</name>
    <dbReference type="NCBI Taxonomy" id="314031"/>
    <lineage>
        <taxon>Eukaryota</taxon>
        <taxon>Fungi</taxon>
        <taxon>Dikarya</taxon>
        <taxon>Ascomycota</taxon>
        <taxon>Pezizomycotina</taxon>
        <taxon>Sordariomycetes</taxon>
        <taxon>Sordariomycetidae</taxon>
        <taxon>Sordariales</taxon>
        <taxon>Lasiosphaeriaceae</taxon>
        <taxon>Cercophora</taxon>
    </lineage>
</organism>
<dbReference type="EC" id="3.1.1.-" evidence="3"/>
<dbReference type="Proteomes" id="UP001286456">
    <property type="component" value="Unassembled WGS sequence"/>
</dbReference>
<sequence>MKPLHLLLPLSLLHTAAWTISTSIDDPLTVKTTTGIYTGLLDDQFPNVRQFRSIPYAQPPIGKQRWRPPVAVTPSLRRYFAQRFPPSCPQYQSKTLTAWTTNISDFSIRLYGQSYIAGAMSQAASEDCLYLAIWTPLNATANSTLPVALFLPGGDFVGGGVDVPYQQPAGWVERTQNHIVVTANYRVNVAGFPWAAGIDTEDQNVGILDQRMALEWVHTNIGAFGGDAARITLWGQSAGGVAVDMLAHAYYDNPLVSGLFMQSGTAMVGVARADPGHTNFTFVAKNLGCDFPGDAAAELDCMKQVPMTLIQNFIGQYKDNGTKPAIVFKPLPDDKKVWFNYTERAAKGLVARVPVLVSTTANELSTLYSYPASNVTAGPYQPAVDAGTVGVFVCLASNTTQSRTRQNITTYRYEYAGNFSSVTPLWWMGAYHASDVPMLFGTYDLAPSGGGEDIAAVTPFQTQVAETMQDYLLEFMKDPENGLRQRGWLPYGDPRGKEGKNMLRFAASGLVAQNVSAAEVDDACVLGKKYNSSPS</sequence>
<gene>
    <name evidence="5" type="ORF">B0T19DRAFT_414112</name>
</gene>
<accession>A0AAE0MGM8</accession>
<feature type="domain" description="Carboxylesterase type B" evidence="4">
    <location>
        <begin position="29"/>
        <end position="374"/>
    </location>
</feature>
<keyword evidence="2 3" id="KW-0378">Hydrolase</keyword>
<dbReference type="EMBL" id="JAUEPO010000002">
    <property type="protein sequence ID" value="KAK3331861.1"/>
    <property type="molecule type" value="Genomic_DNA"/>
</dbReference>
<evidence type="ECO:0000256" key="2">
    <source>
        <dbReference type="ARBA" id="ARBA00022801"/>
    </source>
</evidence>
<dbReference type="Pfam" id="PF00135">
    <property type="entry name" value="COesterase"/>
    <property type="match status" value="1"/>
</dbReference>
<dbReference type="GO" id="GO:0016787">
    <property type="term" value="F:hydrolase activity"/>
    <property type="evidence" value="ECO:0007669"/>
    <property type="project" value="UniProtKB-KW"/>
</dbReference>
<name>A0AAE0MGM8_9PEZI</name>
<dbReference type="PANTHER" id="PTHR11559">
    <property type="entry name" value="CARBOXYLESTERASE"/>
    <property type="match status" value="1"/>
</dbReference>
<evidence type="ECO:0000256" key="1">
    <source>
        <dbReference type="ARBA" id="ARBA00005964"/>
    </source>
</evidence>
<dbReference type="InterPro" id="IPR019826">
    <property type="entry name" value="Carboxylesterase_B_AS"/>
</dbReference>
<feature type="signal peptide" evidence="3">
    <location>
        <begin position="1"/>
        <end position="19"/>
    </location>
</feature>
<keyword evidence="3" id="KW-0732">Signal</keyword>
<dbReference type="InterPro" id="IPR002018">
    <property type="entry name" value="CarbesteraseB"/>
</dbReference>
<dbReference type="AlphaFoldDB" id="A0AAE0MGM8"/>
<evidence type="ECO:0000259" key="4">
    <source>
        <dbReference type="Pfam" id="PF00135"/>
    </source>
</evidence>
<protein>
    <recommendedName>
        <fullName evidence="3">Carboxylic ester hydrolase</fullName>
        <ecNumber evidence="3">3.1.1.-</ecNumber>
    </recommendedName>
</protein>
<comment type="caution">
    <text evidence="5">The sequence shown here is derived from an EMBL/GenBank/DDBJ whole genome shotgun (WGS) entry which is preliminary data.</text>
</comment>
<dbReference type="SUPFAM" id="SSF53474">
    <property type="entry name" value="alpha/beta-Hydrolases"/>
    <property type="match status" value="1"/>
</dbReference>
<dbReference type="InterPro" id="IPR029058">
    <property type="entry name" value="AB_hydrolase_fold"/>
</dbReference>
<keyword evidence="6" id="KW-1185">Reference proteome</keyword>
<evidence type="ECO:0000313" key="6">
    <source>
        <dbReference type="Proteomes" id="UP001286456"/>
    </source>
</evidence>
<comment type="similarity">
    <text evidence="1 3">Belongs to the type-B carboxylesterase/lipase family.</text>
</comment>
<reference evidence="5" key="2">
    <citation type="submission" date="2023-06" db="EMBL/GenBank/DDBJ databases">
        <authorList>
            <consortium name="Lawrence Berkeley National Laboratory"/>
            <person name="Haridas S."/>
            <person name="Hensen N."/>
            <person name="Bonometti L."/>
            <person name="Westerberg I."/>
            <person name="Brannstrom I.O."/>
            <person name="Guillou S."/>
            <person name="Cros-Aarteil S."/>
            <person name="Calhoun S."/>
            <person name="Kuo A."/>
            <person name="Mondo S."/>
            <person name="Pangilinan J."/>
            <person name="Riley R."/>
            <person name="Labutti K."/>
            <person name="Andreopoulos B."/>
            <person name="Lipzen A."/>
            <person name="Chen C."/>
            <person name="Yanf M."/>
            <person name="Daum C."/>
            <person name="Ng V."/>
            <person name="Clum A."/>
            <person name="Steindorff A."/>
            <person name="Ohm R."/>
            <person name="Martin F."/>
            <person name="Silar P."/>
            <person name="Natvig D."/>
            <person name="Lalanne C."/>
            <person name="Gautier V."/>
            <person name="Ament-Velasquez S.L."/>
            <person name="Kruys A."/>
            <person name="Hutchinson M.I."/>
            <person name="Powell A.J."/>
            <person name="Barry K."/>
            <person name="Miller A.N."/>
            <person name="Grigoriev I.V."/>
            <person name="Debuchy R."/>
            <person name="Gladieux P."/>
            <person name="Thoren M.H."/>
            <person name="Johannesson H."/>
        </authorList>
    </citation>
    <scope>NUCLEOTIDE SEQUENCE</scope>
    <source>
        <strain evidence="5">SMH4131-1</strain>
    </source>
</reference>
<evidence type="ECO:0000256" key="3">
    <source>
        <dbReference type="RuleBase" id="RU361235"/>
    </source>
</evidence>
<dbReference type="PROSITE" id="PS00122">
    <property type="entry name" value="CARBOXYLESTERASE_B_1"/>
    <property type="match status" value="1"/>
</dbReference>
<proteinExistence type="inferred from homology"/>
<dbReference type="Gene3D" id="3.40.50.1820">
    <property type="entry name" value="alpha/beta hydrolase"/>
    <property type="match status" value="1"/>
</dbReference>
<feature type="chain" id="PRO_5041773025" description="Carboxylic ester hydrolase" evidence="3">
    <location>
        <begin position="20"/>
        <end position="535"/>
    </location>
</feature>
<dbReference type="InterPro" id="IPR050309">
    <property type="entry name" value="Type-B_Carboxylest/Lipase"/>
</dbReference>
<reference evidence="5" key="1">
    <citation type="journal article" date="2023" name="Mol. Phylogenet. Evol.">
        <title>Genome-scale phylogeny and comparative genomics of the fungal order Sordariales.</title>
        <authorList>
            <person name="Hensen N."/>
            <person name="Bonometti L."/>
            <person name="Westerberg I."/>
            <person name="Brannstrom I.O."/>
            <person name="Guillou S."/>
            <person name="Cros-Aarteil S."/>
            <person name="Calhoun S."/>
            <person name="Haridas S."/>
            <person name="Kuo A."/>
            <person name="Mondo S."/>
            <person name="Pangilinan J."/>
            <person name="Riley R."/>
            <person name="LaButti K."/>
            <person name="Andreopoulos B."/>
            <person name="Lipzen A."/>
            <person name="Chen C."/>
            <person name="Yan M."/>
            <person name="Daum C."/>
            <person name="Ng V."/>
            <person name="Clum A."/>
            <person name="Steindorff A."/>
            <person name="Ohm R.A."/>
            <person name="Martin F."/>
            <person name="Silar P."/>
            <person name="Natvig D.O."/>
            <person name="Lalanne C."/>
            <person name="Gautier V."/>
            <person name="Ament-Velasquez S.L."/>
            <person name="Kruys A."/>
            <person name="Hutchinson M.I."/>
            <person name="Powell A.J."/>
            <person name="Barry K."/>
            <person name="Miller A.N."/>
            <person name="Grigoriev I.V."/>
            <person name="Debuchy R."/>
            <person name="Gladieux P."/>
            <person name="Hiltunen Thoren M."/>
            <person name="Johannesson H."/>
        </authorList>
    </citation>
    <scope>NUCLEOTIDE SEQUENCE</scope>
    <source>
        <strain evidence="5">SMH4131-1</strain>
    </source>
</reference>